<keyword evidence="1" id="KW-0479">Metal-binding</keyword>
<dbReference type="AlphaFoldDB" id="A0A0D8YA50"/>
<evidence type="ECO:0000256" key="2">
    <source>
        <dbReference type="ARBA" id="ARBA00022737"/>
    </source>
</evidence>
<keyword evidence="3 5" id="KW-0863">Zinc-finger</keyword>
<evidence type="ECO:0000256" key="3">
    <source>
        <dbReference type="ARBA" id="ARBA00022771"/>
    </source>
</evidence>
<dbReference type="GO" id="GO:0005783">
    <property type="term" value="C:endoplasmic reticulum"/>
    <property type="evidence" value="ECO:0007669"/>
    <property type="project" value="TreeGrafter"/>
</dbReference>
<gene>
    <name evidence="7" type="ORF">DICVIV_00068</name>
</gene>
<dbReference type="PANTHER" id="PTHR14677:SF20">
    <property type="entry name" value="ZINC FINGER AN1-TYPE CONTAINING 2A-RELATED"/>
    <property type="match status" value="1"/>
</dbReference>
<dbReference type="STRING" id="29172.A0A0D8YA50"/>
<evidence type="ECO:0000256" key="4">
    <source>
        <dbReference type="ARBA" id="ARBA00022833"/>
    </source>
</evidence>
<dbReference type="PANTHER" id="PTHR14677">
    <property type="entry name" value="ARSENITE INDUCUBLE RNA ASSOCIATED PROTEIN AIP-1-RELATED"/>
    <property type="match status" value="1"/>
</dbReference>
<feature type="domain" description="AN1-type" evidence="6">
    <location>
        <begin position="86"/>
        <end position="134"/>
    </location>
</feature>
<protein>
    <recommendedName>
        <fullName evidence="6">AN1-type domain-containing protein</fullName>
    </recommendedName>
</protein>
<dbReference type="SUPFAM" id="SSF118310">
    <property type="entry name" value="AN1-like Zinc finger"/>
    <property type="match status" value="1"/>
</dbReference>
<keyword evidence="4" id="KW-0862">Zinc</keyword>
<dbReference type="Pfam" id="PF01428">
    <property type="entry name" value="zf-AN1"/>
    <property type="match status" value="1"/>
</dbReference>
<dbReference type="SMART" id="SM00154">
    <property type="entry name" value="ZnF_AN1"/>
    <property type="match status" value="1"/>
</dbReference>
<reference evidence="8" key="2">
    <citation type="journal article" date="2016" name="Sci. Rep.">
        <title>Dictyocaulus viviparus genome, variome and transcriptome elucidate lungworm biology and support future intervention.</title>
        <authorList>
            <person name="McNulty S.N."/>
            <person name="Strube C."/>
            <person name="Rosa B.A."/>
            <person name="Martin J.C."/>
            <person name="Tyagi R."/>
            <person name="Choi Y.J."/>
            <person name="Wang Q."/>
            <person name="Hallsworth Pepin K."/>
            <person name="Zhang X."/>
            <person name="Ozersky P."/>
            <person name="Wilson R.K."/>
            <person name="Sternberg P.W."/>
            <person name="Gasser R.B."/>
            <person name="Mitreva M."/>
        </authorList>
    </citation>
    <scope>NUCLEOTIDE SEQUENCE [LARGE SCALE GENOMIC DNA]</scope>
    <source>
        <strain evidence="8">HannoverDv2000</strain>
    </source>
</reference>
<dbReference type="PROSITE" id="PS51039">
    <property type="entry name" value="ZF_AN1"/>
    <property type="match status" value="1"/>
</dbReference>
<evidence type="ECO:0000313" key="7">
    <source>
        <dbReference type="EMBL" id="KJH53640.1"/>
    </source>
</evidence>
<evidence type="ECO:0000313" key="8">
    <source>
        <dbReference type="Proteomes" id="UP000053766"/>
    </source>
</evidence>
<evidence type="ECO:0000256" key="5">
    <source>
        <dbReference type="PROSITE-ProRule" id="PRU00449"/>
    </source>
</evidence>
<evidence type="ECO:0000256" key="1">
    <source>
        <dbReference type="ARBA" id="ARBA00022723"/>
    </source>
</evidence>
<dbReference type="InterPro" id="IPR000058">
    <property type="entry name" value="Znf_AN1"/>
</dbReference>
<dbReference type="GO" id="GO:0008270">
    <property type="term" value="F:zinc ion binding"/>
    <property type="evidence" value="ECO:0007669"/>
    <property type="project" value="UniProtKB-KW"/>
</dbReference>
<proteinExistence type="predicted"/>
<keyword evidence="8" id="KW-1185">Reference proteome</keyword>
<dbReference type="InterPro" id="IPR057357">
    <property type="entry name" value="Znf-C2H2_ZFAND2A/B"/>
</dbReference>
<reference evidence="7 8" key="1">
    <citation type="submission" date="2013-11" db="EMBL/GenBank/DDBJ databases">
        <title>Draft genome of the bovine lungworm Dictyocaulus viviparus.</title>
        <authorList>
            <person name="Mitreva M."/>
        </authorList>
    </citation>
    <scope>NUCLEOTIDE SEQUENCE [LARGE SCALE GENOMIC DNA]</scope>
    <source>
        <strain evidence="7 8">HannoverDv2000</strain>
    </source>
</reference>
<dbReference type="Proteomes" id="UP000053766">
    <property type="component" value="Unassembled WGS sequence"/>
</dbReference>
<dbReference type="Gene3D" id="4.10.1110.10">
    <property type="entry name" value="AN1-like Zinc finger"/>
    <property type="match status" value="1"/>
</dbReference>
<sequence length="241" mass="27618">MSLWCIKFNGGAPKSRTTLCRRTVPFTGISHFTYDSHNCTSAYRKNVQVPVCPLCNKPVPTPKNVSPDVQVNEHILNNCLVRTKKKVFSNKCTFKGCRRKEVVPITCPSCKKNFCLTHRHESDHQCVHKINFTIPGRAVEVMARNQGKQNCASQARTSVSLNNMFFLSKRYPQYRLQQLSEDEALARALADSFNDNIGFEERDRSLAEQLQQQEYNMNMDNDVRRRNQRLHDTITGSCSIS</sequence>
<dbReference type="GO" id="GO:0045047">
    <property type="term" value="P:protein targeting to ER"/>
    <property type="evidence" value="ECO:0007669"/>
    <property type="project" value="TreeGrafter"/>
</dbReference>
<accession>A0A0D8YA50</accession>
<dbReference type="Pfam" id="PF25403">
    <property type="entry name" value="zf-C2H2_ZFAND2"/>
    <property type="match status" value="1"/>
</dbReference>
<dbReference type="GO" id="GO:0043161">
    <property type="term" value="P:proteasome-mediated ubiquitin-dependent protein catabolic process"/>
    <property type="evidence" value="ECO:0007669"/>
    <property type="project" value="TreeGrafter"/>
</dbReference>
<evidence type="ECO:0000259" key="6">
    <source>
        <dbReference type="PROSITE" id="PS51039"/>
    </source>
</evidence>
<organism evidence="7 8">
    <name type="scientific">Dictyocaulus viviparus</name>
    <name type="common">Bovine lungworm</name>
    <dbReference type="NCBI Taxonomy" id="29172"/>
    <lineage>
        <taxon>Eukaryota</taxon>
        <taxon>Metazoa</taxon>
        <taxon>Ecdysozoa</taxon>
        <taxon>Nematoda</taxon>
        <taxon>Chromadorea</taxon>
        <taxon>Rhabditida</taxon>
        <taxon>Rhabditina</taxon>
        <taxon>Rhabditomorpha</taxon>
        <taxon>Strongyloidea</taxon>
        <taxon>Metastrongylidae</taxon>
        <taxon>Dictyocaulus</taxon>
    </lineage>
</organism>
<name>A0A0D8YA50_DICVI</name>
<dbReference type="InterPro" id="IPR035896">
    <property type="entry name" value="AN1-like_Znf"/>
</dbReference>
<dbReference type="OrthoDB" id="431929at2759"/>
<dbReference type="EMBL" id="KN716150">
    <property type="protein sequence ID" value="KJH53640.1"/>
    <property type="molecule type" value="Genomic_DNA"/>
</dbReference>
<keyword evidence="2" id="KW-0677">Repeat</keyword>